<gene>
    <name evidence="3" type="ORF">RB653_000078</name>
</gene>
<keyword evidence="4" id="KW-1185">Reference proteome</keyword>
<proteinExistence type="predicted"/>
<keyword evidence="2" id="KW-0732">Signal</keyword>
<dbReference type="AlphaFoldDB" id="A0AAN7U6K9"/>
<dbReference type="EMBL" id="JAVFKY010000002">
    <property type="protein sequence ID" value="KAK5580065.1"/>
    <property type="molecule type" value="Genomic_DNA"/>
</dbReference>
<feature type="chain" id="PRO_5043009997" evidence="2">
    <location>
        <begin position="21"/>
        <end position="556"/>
    </location>
</feature>
<protein>
    <submittedName>
        <fullName evidence="3">Uncharacterized protein</fullName>
    </submittedName>
</protein>
<reference evidence="3 4" key="1">
    <citation type="submission" date="2023-11" db="EMBL/GenBank/DDBJ databases">
        <title>Dfirmibasis_genome.</title>
        <authorList>
            <person name="Edelbroek B."/>
            <person name="Kjellin J."/>
            <person name="Jerlstrom-Hultqvist J."/>
            <person name="Soderbom F."/>
        </authorList>
    </citation>
    <scope>NUCLEOTIDE SEQUENCE [LARGE SCALE GENOMIC DNA]</scope>
    <source>
        <strain evidence="3 4">TNS-C-14</strain>
    </source>
</reference>
<evidence type="ECO:0000256" key="1">
    <source>
        <dbReference type="SAM" id="MobiDB-lite"/>
    </source>
</evidence>
<name>A0AAN7U6K9_9MYCE</name>
<evidence type="ECO:0000313" key="4">
    <source>
        <dbReference type="Proteomes" id="UP001344447"/>
    </source>
</evidence>
<comment type="caution">
    <text evidence="3">The sequence shown here is derived from an EMBL/GenBank/DDBJ whole genome shotgun (WGS) entry which is preliminary data.</text>
</comment>
<feature type="signal peptide" evidence="2">
    <location>
        <begin position="1"/>
        <end position="20"/>
    </location>
</feature>
<feature type="compositionally biased region" description="Low complexity" evidence="1">
    <location>
        <begin position="488"/>
        <end position="533"/>
    </location>
</feature>
<evidence type="ECO:0000313" key="3">
    <source>
        <dbReference type="EMBL" id="KAK5580065.1"/>
    </source>
</evidence>
<evidence type="ECO:0000256" key="2">
    <source>
        <dbReference type="SAM" id="SignalP"/>
    </source>
</evidence>
<dbReference type="Proteomes" id="UP001344447">
    <property type="component" value="Unassembled WGS sequence"/>
</dbReference>
<accession>A0AAN7U6K9</accession>
<organism evidence="3 4">
    <name type="scientific">Dictyostelium firmibasis</name>
    <dbReference type="NCBI Taxonomy" id="79012"/>
    <lineage>
        <taxon>Eukaryota</taxon>
        <taxon>Amoebozoa</taxon>
        <taxon>Evosea</taxon>
        <taxon>Eumycetozoa</taxon>
        <taxon>Dictyostelia</taxon>
        <taxon>Dictyosteliales</taxon>
        <taxon>Dictyosteliaceae</taxon>
        <taxon>Dictyostelium</taxon>
    </lineage>
</organism>
<sequence>MITHKVILFYFSLFLSLTFSTKISISDGITTPKYSSYNLFYQKIYNDLVFYNPNIEPINYFISFTDQGIPVSKEFFDFSDSTNGANLIEFSKLVDIIPNVKGPFIQPTSPPTSTPNLLSETFLQILNNATFTFNSPVNPLSTQQKQHLQNIFDDFKTVYNNGTINDSDTIKKCLIYRNAMNILTINYQTVMEFILTPDATEQDIETFSKIEDNWSDINEYYKSKSQVYCYEIDSDNSFIKQYTGYSSSYYIDFIKKSMNGSLKLDTTFSEDYNTTYYPSYYYPPKYFQFNDSDVTLFTKFVFNQTNDITFPNIDTTFIGLNENKNFNFELIDNQGKQSLVTIDENGMKITFEISTIPVHRSWFDENVLTSNNWDLNDQGYYSNGKLGGIIGIYTNGVIIASNISITLNTTNNEINQNAIKQLLNSKTAYFGSLFIKGLVNDIPSKETTPIVLNDNTILYPGTQIIGFKCSILPVLPNYNNNPTPPPSTLSTSSSVTSSSSSTSKSTSSSVISSSSSTSTHSSSSTTSPSQKTSSASFLNFNVKLSLIIMILLFLLR</sequence>
<feature type="region of interest" description="Disordered" evidence="1">
    <location>
        <begin position="483"/>
        <end position="533"/>
    </location>
</feature>